<dbReference type="CDD" id="cd04725">
    <property type="entry name" value="OMP_decarboxylase_like"/>
    <property type="match status" value="1"/>
</dbReference>
<dbReference type="Gene3D" id="3.20.20.70">
    <property type="entry name" value="Aldolase class I"/>
    <property type="match status" value="1"/>
</dbReference>
<dbReference type="PANTHER" id="PTHR43375:SF1">
    <property type="entry name" value="OROTIDINE 5'-PHOSPHATE DECARBOXYLASE"/>
    <property type="match status" value="1"/>
</dbReference>
<dbReference type="EMBL" id="MGIZ01000057">
    <property type="protein sequence ID" value="OGM97208.1"/>
    <property type="molecule type" value="Genomic_DNA"/>
</dbReference>
<keyword evidence="5" id="KW-0456">Lyase</keyword>
<protein>
    <recommendedName>
        <fullName evidence="7">Orotidine-5'-phosphate decarboxylase</fullName>
        <ecNumber evidence="7">4.1.1.23</ecNumber>
    </recommendedName>
</protein>
<evidence type="ECO:0000256" key="6">
    <source>
        <dbReference type="ARBA" id="ARBA00049157"/>
    </source>
</evidence>
<dbReference type="InterPro" id="IPR013785">
    <property type="entry name" value="Aldolase_TIM"/>
</dbReference>
<evidence type="ECO:0000313" key="10">
    <source>
        <dbReference type="Proteomes" id="UP000177594"/>
    </source>
</evidence>
<evidence type="ECO:0000256" key="4">
    <source>
        <dbReference type="ARBA" id="ARBA00022975"/>
    </source>
</evidence>
<keyword evidence="3" id="KW-0210">Decarboxylase</keyword>
<comment type="pathway">
    <text evidence="1">Pyrimidine metabolism; UMP biosynthesis via de novo pathway; UMP from orotate: step 2/2.</text>
</comment>
<reference evidence="9 10" key="1">
    <citation type="journal article" date="2016" name="Nat. Commun.">
        <title>Thousands of microbial genomes shed light on interconnected biogeochemical processes in an aquifer system.</title>
        <authorList>
            <person name="Anantharaman K."/>
            <person name="Brown C.T."/>
            <person name="Hug L.A."/>
            <person name="Sharon I."/>
            <person name="Castelle C.J."/>
            <person name="Probst A.J."/>
            <person name="Thomas B.C."/>
            <person name="Singh A."/>
            <person name="Wilkins M.J."/>
            <person name="Karaoz U."/>
            <person name="Brodie E.L."/>
            <person name="Williams K.H."/>
            <person name="Hubbard S.S."/>
            <person name="Banfield J.F."/>
        </authorList>
    </citation>
    <scope>NUCLEOTIDE SEQUENCE [LARGE SCALE GENOMIC DNA]</scope>
</reference>
<comment type="catalytic activity">
    <reaction evidence="6">
        <text>orotidine 5'-phosphate + H(+) = UMP + CO2</text>
        <dbReference type="Rhea" id="RHEA:11596"/>
        <dbReference type="ChEBI" id="CHEBI:15378"/>
        <dbReference type="ChEBI" id="CHEBI:16526"/>
        <dbReference type="ChEBI" id="CHEBI:57538"/>
        <dbReference type="ChEBI" id="CHEBI:57865"/>
        <dbReference type="EC" id="4.1.1.23"/>
    </reaction>
</comment>
<dbReference type="SMART" id="SM00934">
    <property type="entry name" value="OMPdecase"/>
    <property type="match status" value="1"/>
</dbReference>
<dbReference type="InterPro" id="IPR001754">
    <property type="entry name" value="OMPdeCOase_dom"/>
</dbReference>
<evidence type="ECO:0000256" key="2">
    <source>
        <dbReference type="ARBA" id="ARBA00008847"/>
    </source>
</evidence>
<dbReference type="EC" id="4.1.1.23" evidence="7"/>
<dbReference type="PANTHER" id="PTHR43375">
    <property type="entry name" value="OROTIDINE 5'-PHOSPHATE DECARBOXYLASE"/>
    <property type="match status" value="1"/>
</dbReference>
<dbReference type="InterPro" id="IPR011060">
    <property type="entry name" value="RibuloseP-bd_barrel"/>
</dbReference>
<evidence type="ECO:0000256" key="3">
    <source>
        <dbReference type="ARBA" id="ARBA00022793"/>
    </source>
</evidence>
<dbReference type="GO" id="GO:0006207">
    <property type="term" value="P:'de novo' pyrimidine nucleobase biosynthetic process"/>
    <property type="evidence" value="ECO:0007669"/>
    <property type="project" value="InterPro"/>
</dbReference>
<dbReference type="Pfam" id="PF00215">
    <property type="entry name" value="OMPdecase"/>
    <property type="match status" value="1"/>
</dbReference>
<sequence length="305" mass="33623">MAGRNFMEMIRAKWVEGKFLCVGLDSDVEKITKAVNRDSRAKRVVKFNWDIIQATKDLVCAYKPNSAFYEAHGSEGMEILRETVRFINDIAPDVPVIADCKRGDIENTNQGYAEFVFDHLGADAVTVSPYLGIGALKPFLERKDKGIFIICRTSNPEAAEFQDLCVDNPAFAVDTRQLPACEAAYRCRPSIRLFEHVAWRVTTRWNANQNCCLVFGATNPEQLKAGRAIVGDMPILLPGIGAQGAEVEATVNAGKDSKGTGIIINAARSVIFASSGPDYAEAARKEAQRLHDEIRKFLHPEKGTA</sequence>
<evidence type="ECO:0000256" key="5">
    <source>
        <dbReference type="ARBA" id="ARBA00023239"/>
    </source>
</evidence>
<dbReference type="AlphaFoldDB" id="A0A1F8EAR7"/>
<evidence type="ECO:0000313" key="9">
    <source>
        <dbReference type="EMBL" id="OGM97208.1"/>
    </source>
</evidence>
<organism evidence="9 10">
    <name type="scientific">Candidatus Yanofskybacteria bacterium RIFCSPHIGHO2_01_FULL_39_8b</name>
    <dbReference type="NCBI Taxonomy" id="1802659"/>
    <lineage>
        <taxon>Bacteria</taxon>
        <taxon>Candidatus Yanofskyibacteriota</taxon>
    </lineage>
</organism>
<dbReference type="UniPathway" id="UPA00070">
    <property type="reaction ID" value="UER00120"/>
</dbReference>
<evidence type="ECO:0000256" key="1">
    <source>
        <dbReference type="ARBA" id="ARBA00004861"/>
    </source>
</evidence>
<evidence type="ECO:0000256" key="7">
    <source>
        <dbReference type="NCBIfam" id="TIGR02127"/>
    </source>
</evidence>
<dbReference type="GO" id="GO:0044205">
    <property type="term" value="P:'de novo' UMP biosynthetic process"/>
    <property type="evidence" value="ECO:0007669"/>
    <property type="project" value="UniProtKB-UniPathway"/>
</dbReference>
<gene>
    <name evidence="9" type="ORF">A2817_01380</name>
</gene>
<dbReference type="SUPFAM" id="SSF51366">
    <property type="entry name" value="Ribulose-phoshate binding barrel"/>
    <property type="match status" value="1"/>
</dbReference>
<comment type="similarity">
    <text evidence="2">Belongs to the OMP decarboxylase family. Type 2 subfamily.</text>
</comment>
<keyword evidence="4" id="KW-0665">Pyrimidine biosynthesis</keyword>
<feature type="domain" description="Orotidine 5'-phosphate decarboxylase" evidence="8">
    <location>
        <begin position="19"/>
        <end position="283"/>
    </location>
</feature>
<dbReference type="GO" id="GO:0004590">
    <property type="term" value="F:orotidine-5'-phosphate decarboxylase activity"/>
    <property type="evidence" value="ECO:0007669"/>
    <property type="project" value="UniProtKB-UniRule"/>
</dbReference>
<evidence type="ECO:0000259" key="8">
    <source>
        <dbReference type="SMART" id="SM00934"/>
    </source>
</evidence>
<name>A0A1F8EAR7_9BACT</name>
<dbReference type="InterPro" id="IPR011995">
    <property type="entry name" value="OMPdecase_type-2"/>
</dbReference>
<dbReference type="Proteomes" id="UP000177594">
    <property type="component" value="Unassembled WGS sequence"/>
</dbReference>
<proteinExistence type="inferred from homology"/>
<dbReference type="NCBIfam" id="TIGR02127">
    <property type="entry name" value="pyrF_sub2"/>
    <property type="match status" value="1"/>
</dbReference>
<accession>A0A1F8EAR7</accession>
<comment type="caution">
    <text evidence="9">The sequence shown here is derived from an EMBL/GenBank/DDBJ whole genome shotgun (WGS) entry which is preliminary data.</text>
</comment>